<evidence type="ECO:0000256" key="1">
    <source>
        <dbReference type="SAM" id="MobiDB-lite"/>
    </source>
</evidence>
<evidence type="ECO:0000313" key="2">
    <source>
        <dbReference type="EMBL" id="CAB3978413.1"/>
    </source>
</evidence>
<gene>
    <name evidence="2" type="ORF">PACLA_8A042860</name>
</gene>
<dbReference type="PANTHER" id="PTHR47331">
    <property type="entry name" value="PHD-TYPE DOMAIN-CONTAINING PROTEIN"/>
    <property type="match status" value="1"/>
</dbReference>
<evidence type="ECO:0000313" key="3">
    <source>
        <dbReference type="Proteomes" id="UP001152795"/>
    </source>
</evidence>
<dbReference type="AlphaFoldDB" id="A0A7D9D8H2"/>
<protein>
    <submittedName>
        <fullName evidence="2">Uncharacterized protein</fullName>
    </submittedName>
</protein>
<comment type="caution">
    <text evidence="2">The sequence shown here is derived from an EMBL/GenBank/DDBJ whole genome shotgun (WGS) entry which is preliminary data.</text>
</comment>
<dbReference type="EMBL" id="CACRXK020000111">
    <property type="protein sequence ID" value="CAB3978413.1"/>
    <property type="molecule type" value="Genomic_DNA"/>
</dbReference>
<proteinExistence type="predicted"/>
<dbReference type="OrthoDB" id="8052806at2759"/>
<dbReference type="Proteomes" id="UP001152795">
    <property type="component" value="Unassembled WGS sequence"/>
</dbReference>
<feature type="region of interest" description="Disordered" evidence="1">
    <location>
        <begin position="1"/>
        <end position="50"/>
    </location>
</feature>
<organism evidence="2 3">
    <name type="scientific">Paramuricea clavata</name>
    <name type="common">Red gorgonian</name>
    <name type="synonym">Violescent sea-whip</name>
    <dbReference type="NCBI Taxonomy" id="317549"/>
    <lineage>
        <taxon>Eukaryota</taxon>
        <taxon>Metazoa</taxon>
        <taxon>Cnidaria</taxon>
        <taxon>Anthozoa</taxon>
        <taxon>Octocorallia</taxon>
        <taxon>Malacalcyonacea</taxon>
        <taxon>Plexauridae</taxon>
        <taxon>Paramuricea</taxon>
    </lineage>
</organism>
<feature type="compositionally biased region" description="Basic and acidic residues" evidence="1">
    <location>
        <begin position="1"/>
        <end position="12"/>
    </location>
</feature>
<accession>A0A7D9D8H2</accession>
<name>A0A7D9D8H2_PARCT</name>
<feature type="compositionally biased region" description="Acidic residues" evidence="1">
    <location>
        <begin position="26"/>
        <end position="36"/>
    </location>
</feature>
<sequence>MALVHNVEETLKDSVTVNEETNGGENNEENNGQDEENSLKEDSVSHESKKIQGLSEFPEAADSVANSMYVDDLLDSSETVESTQNLRYQLTSLLASAGFNLRKWASNETAVIESIVPSDRLSTLDFGKEETLKIKTLGVMWKAKEDVCFYFSSQITGIQ</sequence>
<reference evidence="2" key="1">
    <citation type="submission" date="2020-04" db="EMBL/GenBank/DDBJ databases">
        <authorList>
            <person name="Alioto T."/>
            <person name="Alioto T."/>
            <person name="Gomez Garrido J."/>
        </authorList>
    </citation>
    <scope>NUCLEOTIDE SEQUENCE</scope>
    <source>
        <strain evidence="2">A484AB</strain>
    </source>
</reference>
<keyword evidence="3" id="KW-1185">Reference proteome</keyword>
<feature type="compositionally biased region" description="Basic and acidic residues" evidence="1">
    <location>
        <begin position="37"/>
        <end position="50"/>
    </location>
</feature>